<gene>
    <name evidence="2" type="ORF">F0U60_37495</name>
</gene>
<evidence type="ECO:0000313" key="2">
    <source>
        <dbReference type="EMBL" id="WNG49180.1"/>
    </source>
</evidence>
<dbReference type="EMBL" id="CP043494">
    <property type="protein sequence ID" value="WNG49180.1"/>
    <property type="molecule type" value="Genomic_DNA"/>
</dbReference>
<dbReference type="RefSeq" id="WP_395806856.1">
    <property type="nucleotide sequence ID" value="NZ_CP043494.1"/>
</dbReference>
<keyword evidence="1" id="KW-0175">Coiled coil</keyword>
<feature type="coiled-coil region" evidence="1">
    <location>
        <begin position="30"/>
        <end position="64"/>
    </location>
</feature>
<dbReference type="Proteomes" id="UP001611383">
    <property type="component" value="Chromosome"/>
</dbReference>
<evidence type="ECO:0000313" key="3">
    <source>
        <dbReference type="Proteomes" id="UP001611383"/>
    </source>
</evidence>
<proteinExistence type="predicted"/>
<sequence length="168" mass="18068">MPCPVPPSPPSPPTLTALLAQFAEVNPAGAEHLRPEVEALEQRLADARAQLAAAEAEFQRVSLDQAAYEEWARRHSDAVCLRRRERLLGVDVSVMRERLERELYLARRSISLGRVLCRDCGGTGEGPPIPAGTCLVPSGCDTCEGSGFTPIAPVDTDPAAFPVHDDAT</sequence>
<protein>
    <recommendedName>
        <fullName evidence="4">DksA C4-type domain-containing protein</fullName>
    </recommendedName>
</protein>
<accession>A0ABY9X1C2</accession>
<organism evidence="2 3">
    <name type="scientific">Archangium minus</name>
    <dbReference type="NCBI Taxonomy" id="83450"/>
    <lineage>
        <taxon>Bacteria</taxon>
        <taxon>Pseudomonadati</taxon>
        <taxon>Myxococcota</taxon>
        <taxon>Myxococcia</taxon>
        <taxon>Myxococcales</taxon>
        <taxon>Cystobacterineae</taxon>
        <taxon>Archangiaceae</taxon>
        <taxon>Archangium</taxon>
    </lineage>
</organism>
<keyword evidence="3" id="KW-1185">Reference proteome</keyword>
<evidence type="ECO:0000256" key="1">
    <source>
        <dbReference type="SAM" id="Coils"/>
    </source>
</evidence>
<evidence type="ECO:0008006" key="4">
    <source>
        <dbReference type="Google" id="ProtNLM"/>
    </source>
</evidence>
<name>A0ABY9X1C2_9BACT</name>
<reference evidence="2 3" key="1">
    <citation type="submission" date="2019-08" db="EMBL/GenBank/DDBJ databases">
        <title>Archangium and Cystobacter genomes.</title>
        <authorList>
            <person name="Chen I.-C.K."/>
            <person name="Wielgoss S."/>
        </authorList>
    </citation>
    <scope>NUCLEOTIDE SEQUENCE [LARGE SCALE GENOMIC DNA]</scope>
    <source>
        <strain evidence="2 3">Cbm 6</strain>
    </source>
</reference>